<dbReference type="Proteomes" id="UP000242164">
    <property type="component" value="Unassembled WGS sequence"/>
</dbReference>
<organism evidence="1 2">
    <name type="scientific">Bacillus cytotoxicus</name>
    <dbReference type="NCBI Taxonomy" id="580165"/>
    <lineage>
        <taxon>Bacteria</taxon>
        <taxon>Bacillati</taxon>
        <taxon>Bacillota</taxon>
        <taxon>Bacilli</taxon>
        <taxon>Bacillales</taxon>
        <taxon>Bacillaceae</taxon>
        <taxon>Bacillus</taxon>
        <taxon>Bacillus cereus group</taxon>
    </lineage>
</organism>
<comment type="caution">
    <text evidence="1">The sequence shown here is derived from an EMBL/GenBank/DDBJ whole genome shotgun (WGS) entry which is preliminary data.</text>
</comment>
<sequence length="48" mass="5802">MEADYTKILHRFYEDGENTCEIETIELKNLMLVWLAAYENYLKDRDSN</sequence>
<evidence type="ECO:0000313" key="2">
    <source>
        <dbReference type="Proteomes" id="UP000242164"/>
    </source>
</evidence>
<dbReference type="RefSeq" id="WP_244989684.1">
    <property type="nucleotide sequence ID" value="NZ_CP066179.1"/>
</dbReference>
<reference evidence="1 2" key="1">
    <citation type="submission" date="2016-08" db="EMBL/GenBank/DDBJ databases">
        <authorList>
            <person name="Loux V."/>
            <person name="Rue O."/>
        </authorList>
    </citation>
    <scope>NUCLEOTIDE SEQUENCE [LARGE SCALE GENOMIC DNA]</scope>
    <source>
        <strain evidence="1 2">AFSSA_08CEB44bac</strain>
    </source>
</reference>
<protein>
    <submittedName>
        <fullName evidence="1">Uncharacterized protein</fullName>
    </submittedName>
</protein>
<gene>
    <name evidence="1" type="ORF">BCB44BAC_01111</name>
</gene>
<evidence type="ECO:0000313" key="1">
    <source>
        <dbReference type="EMBL" id="SCL87368.1"/>
    </source>
</evidence>
<dbReference type="EMBL" id="FMIK01000019">
    <property type="protein sequence ID" value="SCL87368.1"/>
    <property type="molecule type" value="Genomic_DNA"/>
</dbReference>
<dbReference type="AlphaFoldDB" id="A0AAX2CE51"/>
<proteinExistence type="predicted"/>
<accession>A0AAX2CE51</accession>
<name>A0AAX2CE51_9BACI</name>